<feature type="non-terminal residue" evidence="2">
    <location>
        <position position="1"/>
    </location>
</feature>
<keyword evidence="3" id="KW-1185">Reference proteome</keyword>
<evidence type="ECO:0000313" key="3">
    <source>
        <dbReference type="Proteomes" id="UP000266841"/>
    </source>
</evidence>
<feature type="region of interest" description="Disordered" evidence="1">
    <location>
        <begin position="1"/>
        <end position="91"/>
    </location>
</feature>
<name>K0QYK9_THAOC</name>
<gene>
    <name evidence="2" type="ORF">THAOC_37594</name>
</gene>
<evidence type="ECO:0000256" key="1">
    <source>
        <dbReference type="SAM" id="MobiDB-lite"/>
    </source>
</evidence>
<comment type="caution">
    <text evidence="2">The sequence shown here is derived from an EMBL/GenBank/DDBJ whole genome shotgun (WGS) entry which is preliminary data.</text>
</comment>
<feature type="compositionally biased region" description="Basic and acidic residues" evidence="1">
    <location>
        <begin position="66"/>
        <end position="91"/>
    </location>
</feature>
<accession>K0QYK9</accession>
<organism evidence="2 3">
    <name type="scientific">Thalassiosira oceanica</name>
    <name type="common">Marine diatom</name>
    <dbReference type="NCBI Taxonomy" id="159749"/>
    <lineage>
        <taxon>Eukaryota</taxon>
        <taxon>Sar</taxon>
        <taxon>Stramenopiles</taxon>
        <taxon>Ochrophyta</taxon>
        <taxon>Bacillariophyta</taxon>
        <taxon>Coscinodiscophyceae</taxon>
        <taxon>Thalassiosirophycidae</taxon>
        <taxon>Thalassiosirales</taxon>
        <taxon>Thalassiosiraceae</taxon>
        <taxon>Thalassiosira</taxon>
    </lineage>
</organism>
<proteinExistence type="predicted"/>
<reference evidence="2 3" key="1">
    <citation type="journal article" date="2012" name="Genome Biol.">
        <title>Genome and low-iron response of an oceanic diatom adapted to chronic iron limitation.</title>
        <authorList>
            <person name="Lommer M."/>
            <person name="Specht M."/>
            <person name="Roy A.S."/>
            <person name="Kraemer L."/>
            <person name="Andreson R."/>
            <person name="Gutowska M.A."/>
            <person name="Wolf J."/>
            <person name="Bergner S.V."/>
            <person name="Schilhabel M.B."/>
            <person name="Klostermeier U.C."/>
            <person name="Beiko R.G."/>
            <person name="Rosenstiel P."/>
            <person name="Hippler M."/>
            <person name="Laroche J."/>
        </authorList>
    </citation>
    <scope>NUCLEOTIDE SEQUENCE [LARGE SCALE GENOMIC DNA]</scope>
    <source>
        <strain evidence="2 3">CCMP1005</strain>
    </source>
</reference>
<dbReference type="EMBL" id="AGNL01050452">
    <property type="protein sequence ID" value="EJK43915.1"/>
    <property type="molecule type" value="Genomic_DNA"/>
</dbReference>
<dbReference type="Proteomes" id="UP000266841">
    <property type="component" value="Unassembled WGS sequence"/>
</dbReference>
<dbReference type="AlphaFoldDB" id="K0QYK9"/>
<protein>
    <submittedName>
        <fullName evidence="2">Uncharacterized protein</fullName>
    </submittedName>
</protein>
<evidence type="ECO:0000313" key="2">
    <source>
        <dbReference type="EMBL" id="EJK43915.1"/>
    </source>
</evidence>
<sequence length="91" mass="10088">RSSPSVSTPRPREPASGAEAQAEAPNSESPVASDDMGLKALLDQHSEQMRRMHPKSTGWWPSTAHSKPEARRPSRETSRTSRQAQREVQRA</sequence>